<organism evidence="2 3">
    <name type="scientific">Glycine soja</name>
    <name type="common">Wild soybean</name>
    <dbReference type="NCBI Taxonomy" id="3848"/>
    <lineage>
        <taxon>Eukaryota</taxon>
        <taxon>Viridiplantae</taxon>
        <taxon>Streptophyta</taxon>
        <taxon>Embryophyta</taxon>
        <taxon>Tracheophyta</taxon>
        <taxon>Spermatophyta</taxon>
        <taxon>Magnoliopsida</taxon>
        <taxon>eudicotyledons</taxon>
        <taxon>Gunneridae</taxon>
        <taxon>Pentapetalae</taxon>
        <taxon>rosids</taxon>
        <taxon>fabids</taxon>
        <taxon>Fabales</taxon>
        <taxon>Fabaceae</taxon>
        <taxon>Papilionoideae</taxon>
        <taxon>50 kb inversion clade</taxon>
        <taxon>NPAAA clade</taxon>
        <taxon>indigoferoid/millettioid clade</taxon>
        <taxon>Phaseoleae</taxon>
        <taxon>Glycine</taxon>
        <taxon>Glycine subgen. Soja</taxon>
    </lineage>
</organism>
<proteinExistence type="predicted"/>
<dbReference type="AlphaFoldDB" id="A0A445KKS6"/>
<dbReference type="EMBL" id="QZWG01000005">
    <property type="protein sequence ID" value="RZC11424.1"/>
    <property type="molecule type" value="Genomic_DNA"/>
</dbReference>
<feature type="region of interest" description="Disordered" evidence="1">
    <location>
        <begin position="27"/>
        <end position="64"/>
    </location>
</feature>
<evidence type="ECO:0000313" key="3">
    <source>
        <dbReference type="Proteomes" id="UP000289340"/>
    </source>
</evidence>
<keyword evidence="3" id="KW-1185">Reference proteome</keyword>
<protein>
    <submittedName>
        <fullName evidence="2">Uncharacterized protein</fullName>
    </submittedName>
</protein>
<name>A0A445KKS6_GLYSO</name>
<evidence type="ECO:0000313" key="2">
    <source>
        <dbReference type="EMBL" id="RZC11424.1"/>
    </source>
</evidence>
<reference evidence="2 3" key="1">
    <citation type="submission" date="2018-09" db="EMBL/GenBank/DDBJ databases">
        <title>A high-quality reference genome of wild soybean provides a powerful tool to mine soybean genomes.</title>
        <authorList>
            <person name="Xie M."/>
            <person name="Chung C.Y.L."/>
            <person name="Li M.-W."/>
            <person name="Wong F.-L."/>
            <person name="Chan T.-F."/>
            <person name="Lam H.-M."/>
        </authorList>
    </citation>
    <scope>NUCLEOTIDE SEQUENCE [LARGE SCALE GENOMIC DNA]</scope>
    <source>
        <strain evidence="3">cv. W05</strain>
        <tissue evidence="2">Hypocotyl of etiolated seedlings</tissue>
    </source>
</reference>
<accession>A0A445KKS6</accession>
<comment type="caution">
    <text evidence="2">The sequence shown here is derived from an EMBL/GenBank/DDBJ whole genome shotgun (WGS) entry which is preliminary data.</text>
</comment>
<sequence length="81" mass="8803">MLLEMLSDTRVFSNVKFVNCVDPFHEIKDPIDSRSRGSGTDNTSSRGGTGRYGGRGGANQFSNNGMQMMGVELICCSGMYI</sequence>
<evidence type="ECO:0000256" key="1">
    <source>
        <dbReference type="SAM" id="MobiDB-lite"/>
    </source>
</evidence>
<feature type="compositionally biased region" description="Polar residues" evidence="1">
    <location>
        <begin position="36"/>
        <end position="45"/>
    </location>
</feature>
<dbReference type="Proteomes" id="UP000289340">
    <property type="component" value="Chromosome 5"/>
</dbReference>
<gene>
    <name evidence="2" type="ORF">D0Y65_011561</name>
</gene>
<feature type="compositionally biased region" description="Gly residues" evidence="1">
    <location>
        <begin position="47"/>
        <end position="57"/>
    </location>
</feature>